<dbReference type="Pfam" id="PF05960">
    <property type="entry name" value="DUF885"/>
    <property type="match status" value="1"/>
</dbReference>
<comment type="caution">
    <text evidence="1">The sequence shown here is derived from an EMBL/GenBank/DDBJ whole genome shotgun (WGS) entry which is preliminary data.</text>
</comment>
<dbReference type="Proteomes" id="UP001209878">
    <property type="component" value="Unassembled WGS sequence"/>
</dbReference>
<gene>
    <name evidence="1" type="ORF">NP493_599g02055</name>
</gene>
<organism evidence="1 2">
    <name type="scientific">Ridgeia piscesae</name>
    <name type="common">Tubeworm</name>
    <dbReference type="NCBI Taxonomy" id="27915"/>
    <lineage>
        <taxon>Eukaryota</taxon>
        <taxon>Metazoa</taxon>
        <taxon>Spiralia</taxon>
        <taxon>Lophotrochozoa</taxon>
        <taxon>Annelida</taxon>
        <taxon>Polychaeta</taxon>
        <taxon>Sedentaria</taxon>
        <taxon>Canalipalpata</taxon>
        <taxon>Sabellida</taxon>
        <taxon>Siboglinidae</taxon>
        <taxon>Ridgeia</taxon>
    </lineage>
</organism>
<keyword evidence="2" id="KW-1185">Reference proteome</keyword>
<protein>
    <recommendedName>
        <fullName evidence="3">DUF885 domain-containing protein</fullName>
    </recommendedName>
</protein>
<sequence length="371" mass="42067">MYLPATRRHVGVWSLPNGTEYYRACLRWHLTVNTSPQHIHQLGLREVDRIEGTTRKLIASAQPDGNITAFMMRLRADPNNYYTSKVRLAALCELPYIKATPGADESISVHFFIGCRVDVSAHGAAGFYSEPAADGSRPGLYLLSVARLDTKPKFIFDALTLHEAEPGHHIQTVAAMHDTIPYFRKLIAYWHYTYVPFNWRYYTSCSEGWALYAEALGEEMGAYTSPHSLFGRYSYELFRATRLVVDTGLHAFKWSRQRAVAYMRAHTTLARESIDREVDRYIATPGQACSYKIGEMKIWELRRKTEKALGEAFDLRDFHHVLLHLGFAPLSVMEEEIDNYIRALKAKATSGKHDLTLVVLLVTVACVVASA</sequence>
<proteinExistence type="predicted"/>
<evidence type="ECO:0000313" key="2">
    <source>
        <dbReference type="Proteomes" id="UP001209878"/>
    </source>
</evidence>
<dbReference type="PANTHER" id="PTHR33361">
    <property type="entry name" value="GLR0591 PROTEIN"/>
    <property type="match status" value="1"/>
</dbReference>
<dbReference type="InterPro" id="IPR010281">
    <property type="entry name" value="DUF885"/>
</dbReference>
<accession>A0AAD9NPB4</accession>
<evidence type="ECO:0008006" key="3">
    <source>
        <dbReference type="Google" id="ProtNLM"/>
    </source>
</evidence>
<dbReference type="PANTHER" id="PTHR33361:SF2">
    <property type="entry name" value="DUF885 DOMAIN-CONTAINING PROTEIN"/>
    <property type="match status" value="1"/>
</dbReference>
<evidence type="ECO:0000313" key="1">
    <source>
        <dbReference type="EMBL" id="KAK2177400.1"/>
    </source>
</evidence>
<name>A0AAD9NPB4_RIDPI</name>
<reference evidence="1" key="1">
    <citation type="journal article" date="2023" name="Mol. Biol. Evol.">
        <title>Third-Generation Sequencing Reveals the Adaptive Role of the Epigenome in Three Deep-Sea Polychaetes.</title>
        <authorList>
            <person name="Perez M."/>
            <person name="Aroh O."/>
            <person name="Sun Y."/>
            <person name="Lan Y."/>
            <person name="Juniper S.K."/>
            <person name="Young C.R."/>
            <person name="Angers B."/>
            <person name="Qian P.Y."/>
        </authorList>
    </citation>
    <scope>NUCLEOTIDE SEQUENCE</scope>
    <source>
        <strain evidence="1">R07B-5</strain>
    </source>
</reference>
<dbReference type="AlphaFoldDB" id="A0AAD9NPB4"/>
<dbReference type="EMBL" id="JAODUO010000600">
    <property type="protein sequence ID" value="KAK2177400.1"/>
    <property type="molecule type" value="Genomic_DNA"/>
</dbReference>